<dbReference type="Proteomes" id="UP000281553">
    <property type="component" value="Unassembled WGS sequence"/>
</dbReference>
<sequence>MEICRKLLQLTESLLHDPSWPGTNFEQNETVYRLVHCLEMVMSWNFLPEQS</sequence>
<keyword evidence="2" id="KW-1185">Reference proteome</keyword>
<dbReference type="EMBL" id="UYRU01105512">
    <property type="protein sequence ID" value="VDN42733.1"/>
    <property type="molecule type" value="Genomic_DNA"/>
</dbReference>
<proteinExistence type="predicted"/>
<reference evidence="1 2" key="1">
    <citation type="submission" date="2018-11" db="EMBL/GenBank/DDBJ databases">
        <authorList>
            <consortium name="Pathogen Informatics"/>
        </authorList>
    </citation>
    <scope>NUCLEOTIDE SEQUENCE [LARGE SCALE GENOMIC DNA]</scope>
</reference>
<gene>
    <name evidence="1" type="ORF">DILT_LOCUS18896</name>
</gene>
<dbReference type="AlphaFoldDB" id="A0A3P7NYH9"/>
<accession>A0A3P7NYH9</accession>
<name>A0A3P7NYH9_DIBLA</name>
<evidence type="ECO:0000313" key="2">
    <source>
        <dbReference type="Proteomes" id="UP000281553"/>
    </source>
</evidence>
<protein>
    <submittedName>
        <fullName evidence="1">Uncharacterized protein</fullName>
    </submittedName>
</protein>
<organism evidence="1 2">
    <name type="scientific">Dibothriocephalus latus</name>
    <name type="common">Fish tapeworm</name>
    <name type="synonym">Diphyllobothrium latum</name>
    <dbReference type="NCBI Taxonomy" id="60516"/>
    <lineage>
        <taxon>Eukaryota</taxon>
        <taxon>Metazoa</taxon>
        <taxon>Spiralia</taxon>
        <taxon>Lophotrochozoa</taxon>
        <taxon>Platyhelminthes</taxon>
        <taxon>Cestoda</taxon>
        <taxon>Eucestoda</taxon>
        <taxon>Diphyllobothriidea</taxon>
        <taxon>Diphyllobothriidae</taxon>
        <taxon>Dibothriocephalus</taxon>
    </lineage>
</organism>
<evidence type="ECO:0000313" key="1">
    <source>
        <dbReference type="EMBL" id="VDN42733.1"/>
    </source>
</evidence>